<reference evidence="2 3" key="1">
    <citation type="journal article" date="2019" name="Nat. Ecol. Evol.">
        <title>Megaphylogeny resolves global patterns of mushroom evolution.</title>
        <authorList>
            <person name="Varga T."/>
            <person name="Krizsan K."/>
            <person name="Foldi C."/>
            <person name="Dima B."/>
            <person name="Sanchez-Garcia M."/>
            <person name="Sanchez-Ramirez S."/>
            <person name="Szollosi G.J."/>
            <person name="Szarkandi J.G."/>
            <person name="Papp V."/>
            <person name="Albert L."/>
            <person name="Andreopoulos W."/>
            <person name="Angelini C."/>
            <person name="Antonin V."/>
            <person name="Barry K.W."/>
            <person name="Bougher N.L."/>
            <person name="Buchanan P."/>
            <person name="Buyck B."/>
            <person name="Bense V."/>
            <person name="Catcheside P."/>
            <person name="Chovatia M."/>
            <person name="Cooper J."/>
            <person name="Damon W."/>
            <person name="Desjardin D."/>
            <person name="Finy P."/>
            <person name="Geml J."/>
            <person name="Haridas S."/>
            <person name="Hughes K."/>
            <person name="Justo A."/>
            <person name="Karasinski D."/>
            <person name="Kautmanova I."/>
            <person name="Kiss B."/>
            <person name="Kocsube S."/>
            <person name="Kotiranta H."/>
            <person name="LaButti K.M."/>
            <person name="Lechner B.E."/>
            <person name="Liimatainen K."/>
            <person name="Lipzen A."/>
            <person name="Lukacs Z."/>
            <person name="Mihaltcheva S."/>
            <person name="Morgado L.N."/>
            <person name="Niskanen T."/>
            <person name="Noordeloos M.E."/>
            <person name="Ohm R.A."/>
            <person name="Ortiz-Santana B."/>
            <person name="Ovrebo C."/>
            <person name="Racz N."/>
            <person name="Riley R."/>
            <person name="Savchenko A."/>
            <person name="Shiryaev A."/>
            <person name="Soop K."/>
            <person name="Spirin V."/>
            <person name="Szebenyi C."/>
            <person name="Tomsovsky M."/>
            <person name="Tulloss R.E."/>
            <person name="Uehling J."/>
            <person name="Grigoriev I.V."/>
            <person name="Vagvolgyi C."/>
            <person name="Papp T."/>
            <person name="Martin F.M."/>
            <person name="Miettinen O."/>
            <person name="Hibbett D.S."/>
            <person name="Nagy L.G."/>
        </authorList>
    </citation>
    <scope>NUCLEOTIDE SEQUENCE [LARGE SCALE GENOMIC DNA]</scope>
    <source>
        <strain evidence="2 3">CBS 121175</strain>
    </source>
</reference>
<gene>
    <name evidence="2" type="ORF">FA15DRAFT_660966</name>
</gene>
<name>A0A5C3KDQ1_COPMA</name>
<organism evidence="2 3">
    <name type="scientific">Coprinopsis marcescibilis</name>
    <name type="common">Agaric fungus</name>
    <name type="synonym">Psathyrella marcescibilis</name>
    <dbReference type="NCBI Taxonomy" id="230819"/>
    <lineage>
        <taxon>Eukaryota</taxon>
        <taxon>Fungi</taxon>
        <taxon>Dikarya</taxon>
        <taxon>Basidiomycota</taxon>
        <taxon>Agaricomycotina</taxon>
        <taxon>Agaricomycetes</taxon>
        <taxon>Agaricomycetidae</taxon>
        <taxon>Agaricales</taxon>
        <taxon>Agaricineae</taxon>
        <taxon>Psathyrellaceae</taxon>
        <taxon>Coprinopsis</taxon>
    </lineage>
</organism>
<evidence type="ECO:0000256" key="1">
    <source>
        <dbReference type="SAM" id="MobiDB-lite"/>
    </source>
</evidence>
<dbReference type="Proteomes" id="UP000307440">
    <property type="component" value="Unassembled WGS sequence"/>
</dbReference>
<accession>A0A5C3KDQ1</accession>
<dbReference type="EMBL" id="ML210432">
    <property type="protein sequence ID" value="TFK18088.1"/>
    <property type="molecule type" value="Genomic_DNA"/>
</dbReference>
<sequence>MLEERRRTPAHTLRLLGLLCFADDVNDELDISRMQHPDLRIVDGHSDSCKQGLTSCGLARRVLDDEWTQGRTVAILASSELLKAQGPGTSTLAPSITNSNAKMLVSYASPHDGEGGMKHLCSGVQNSHSALFLTPAPSCGRARKKSSPMLWVCGIRRCWVLFAMSCSTPSKKGSLAVIMQLSMSSKEERTPAQAVVTSSLENANPDPTRPGSNPYPQRVSQPLSRFFIVSYPQIANALPTLENWRVASLNECRRRLLAYLYEYMAFEGFYTLFTSVALKPVYVKHSGQIPGEMVDTAVFDHMFCWFFGKFWNLRTSKIMSGREPASAGSHQVQCSRVNFIHDVLVNRTSGS</sequence>
<feature type="region of interest" description="Disordered" evidence="1">
    <location>
        <begin position="189"/>
        <end position="216"/>
    </location>
</feature>
<evidence type="ECO:0000313" key="2">
    <source>
        <dbReference type="EMBL" id="TFK18088.1"/>
    </source>
</evidence>
<dbReference type="AlphaFoldDB" id="A0A5C3KDQ1"/>
<protein>
    <submittedName>
        <fullName evidence="2">Uncharacterized protein</fullName>
    </submittedName>
</protein>
<keyword evidence="3" id="KW-1185">Reference proteome</keyword>
<evidence type="ECO:0000313" key="3">
    <source>
        <dbReference type="Proteomes" id="UP000307440"/>
    </source>
</evidence>
<proteinExistence type="predicted"/>